<protein>
    <submittedName>
        <fullName evidence="6">Lytic transglycosylase domain-containing protein</fullName>
    </submittedName>
</protein>
<sequence>MSARRTTALAGIALLAAASTSSAQQSNATSPIPAKRQERLPAPAERPAVRSASVDPEGRIVPGGADSAESVQRIGEGAHTGRDAAKAMASPCAEIAPLNRKEARRLVETTAREEQFMPEFVLSVAQAESRYNSTSFSGKGAYGLMQLMPATAQAFGVDICDPKDNVRGGIAFLRELTAKYRNPVYVLAAYNAGEPAVIEAGGVPPTPETVGFVAAVLNEFYQWPALSSRVDAFGPAPRRGPNESTGEPTRNVPRTAPSPRSGARPQAEGWQGGFVQNFD</sequence>
<comment type="similarity">
    <text evidence="2">Belongs to the virb1 family.</text>
</comment>
<dbReference type="Pfam" id="PF01464">
    <property type="entry name" value="SLT"/>
    <property type="match status" value="1"/>
</dbReference>
<dbReference type="PANTHER" id="PTHR37423">
    <property type="entry name" value="SOLUBLE LYTIC MUREIN TRANSGLYCOSYLASE-RELATED"/>
    <property type="match status" value="1"/>
</dbReference>
<name>A0A9E7ZS73_9HYPH</name>
<feature type="domain" description="Transglycosylase SLT" evidence="5">
    <location>
        <begin position="108"/>
        <end position="200"/>
    </location>
</feature>
<evidence type="ECO:0000256" key="4">
    <source>
        <dbReference type="SAM" id="SignalP"/>
    </source>
</evidence>
<evidence type="ECO:0000259" key="5">
    <source>
        <dbReference type="Pfam" id="PF01464"/>
    </source>
</evidence>
<feature type="signal peptide" evidence="4">
    <location>
        <begin position="1"/>
        <end position="23"/>
    </location>
</feature>
<evidence type="ECO:0000256" key="1">
    <source>
        <dbReference type="ARBA" id="ARBA00007734"/>
    </source>
</evidence>
<organism evidence="6">
    <name type="scientific">Bosea sp. NBC_00436</name>
    <dbReference type="NCBI Taxonomy" id="2969620"/>
    <lineage>
        <taxon>Bacteria</taxon>
        <taxon>Pseudomonadati</taxon>
        <taxon>Pseudomonadota</taxon>
        <taxon>Alphaproteobacteria</taxon>
        <taxon>Hyphomicrobiales</taxon>
        <taxon>Boseaceae</taxon>
        <taxon>Bosea</taxon>
    </lineage>
</organism>
<evidence type="ECO:0000256" key="3">
    <source>
        <dbReference type="SAM" id="MobiDB-lite"/>
    </source>
</evidence>
<dbReference type="InterPro" id="IPR008258">
    <property type="entry name" value="Transglycosylase_SLT_dom_1"/>
</dbReference>
<feature type="region of interest" description="Disordered" evidence="3">
    <location>
        <begin position="232"/>
        <end position="279"/>
    </location>
</feature>
<accession>A0A9E7ZS73</accession>
<dbReference type="InterPro" id="IPR023346">
    <property type="entry name" value="Lysozyme-like_dom_sf"/>
</dbReference>
<feature type="compositionally biased region" description="Low complexity" evidence="3">
    <location>
        <begin position="18"/>
        <end position="30"/>
    </location>
</feature>
<keyword evidence="6" id="KW-0614">Plasmid</keyword>
<dbReference type="CDD" id="cd00254">
    <property type="entry name" value="LT-like"/>
    <property type="match status" value="1"/>
</dbReference>
<dbReference type="AlphaFoldDB" id="A0A9E7ZS73"/>
<dbReference type="EMBL" id="CP102775">
    <property type="protein sequence ID" value="UZF90068.1"/>
    <property type="molecule type" value="Genomic_DNA"/>
</dbReference>
<geneLocation type="plasmid" evidence="6">
    <name>pNBC436</name>
</geneLocation>
<comment type="similarity">
    <text evidence="1">Belongs to the transglycosylase Slt family.</text>
</comment>
<feature type="chain" id="PRO_5038900526" evidence="4">
    <location>
        <begin position="24"/>
        <end position="279"/>
    </location>
</feature>
<proteinExistence type="inferred from homology"/>
<evidence type="ECO:0000256" key="2">
    <source>
        <dbReference type="ARBA" id="ARBA00009387"/>
    </source>
</evidence>
<evidence type="ECO:0000313" key="6">
    <source>
        <dbReference type="EMBL" id="UZF90068.1"/>
    </source>
</evidence>
<dbReference type="Gene3D" id="1.10.530.10">
    <property type="match status" value="1"/>
</dbReference>
<dbReference type="SUPFAM" id="SSF53955">
    <property type="entry name" value="Lysozyme-like"/>
    <property type="match status" value="1"/>
</dbReference>
<keyword evidence="4" id="KW-0732">Signal</keyword>
<gene>
    <name evidence="6" type="ORF">NWE54_27665</name>
</gene>
<reference evidence="6" key="1">
    <citation type="submission" date="2022-08" db="EMBL/GenBank/DDBJ databases">
        <title>Complete Genome Sequences of 2 Bosea sp. soil isolates.</title>
        <authorList>
            <person name="Alvarez Arevalo M."/>
            <person name="Sterndorff E.B."/>
            <person name="Faurdal D."/>
            <person name="Joergensen T.S."/>
            <person name="Weber T."/>
        </authorList>
    </citation>
    <scope>NUCLEOTIDE SEQUENCE</scope>
    <source>
        <strain evidence="6">NBC_00436</strain>
        <plasmid evidence="6">pNBC436</plasmid>
    </source>
</reference>
<dbReference type="PANTHER" id="PTHR37423:SF2">
    <property type="entry name" value="MEMBRANE-BOUND LYTIC MUREIN TRANSGLYCOSYLASE C"/>
    <property type="match status" value="1"/>
</dbReference>
<feature type="region of interest" description="Disordered" evidence="3">
    <location>
        <begin position="18"/>
        <end position="69"/>
    </location>
</feature>